<dbReference type="AlphaFoldDB" id="A0AAW2A7M7"/>
<proteinExistence type="predicted"/>
<name>A0AAW2A7M7_CULAL</name>
<feature type="compositionally biased region" description="Pro residues" evidence="1">
    <location>
        <begin position="1"/>
        <end position="24"/>
    </location>
</feature>
<evidence type="ECO:0000256" key="1">
    <source>
        <dbReference type="SAM" id="MobiDB-lite"/>
    </source>
</evidence>
<dbReference type="Proteomes" id="UP001479290">
    <property type="component" value="Unassembled WGS sequence"/>
</dbReference>
<evidence type="ECO:0000313" key="3">
    <source>
        <dbReference type="Proteomes" id="UP001479290"/>
    </source>
</evidence>
<keyword evidence="3" id="KW-1185">Reference proteome</keyword>
<dbReference type="EMBL" id="JAWDJR010000009">
    <property type="protein sequence ID" value="KAK9969594.1"/>
    <property type="molecule type" value="Genomic_DNA"/>
</dbReference>
<protein>
    <submittedName>
        <fullName evidence="2">Uncharacterized protein</fullName>
    </submittedName>
</protein>
<comment type="caution">
    <text evidence="2">The sequence shown here is derived from an EMBL/GenBank/DDBJ whole genome shotgun (WGS) entry which is preliminary data.</text>
</comment>
<sequence>MPPTASQRGPPPTPPRSPGNPLPPGSMAQQAEHDLAGPSVPQWASGSTFWNKSPALSAHSIVLRINPLCISKRPRSPCCRASEEMLAPHPPRPIMPCFLLKNPSYSTSHEEKREALICFDHC</sequence>
<feature type="region of interest" description="Disordered" evidence="1">
    <location>
        <begin position="1"/>
        <end position="44"/>
    </location>
</feature>
<organism evidence="2 3">
    <name type="scientific">Culter alburnus</name>
    <name type="common">Topmouth culter</name>
    <dbReference type="NCBI Taxonomy" id="194366"/>
    <lineage>
        <taxon>Eukaryota</taxon>
        <taxon>Metazoa</taxon>
        <taxon>Chordata</taxon>
        <taxon>Craniata</taxon>
        <taxon>Vertebrata</taxon>
        <taxon>Euteleostomi</taxon>
        <taxon>Actinopterygii</taxon>
        <taxon>Neopterygii</taxon>
        <taxon>Teleostei</taxon>
        <taxon>Ostariophysi</taxon>
        <taxon>Cypriniformes</taxon>
        <taxon>Xenocyprididae</taxon>
        <taxon>Xenocypridinae</taxon>
        <taxon>Culter</taxon>
    </lineage>
</organism>
<gene>
    <name evidence="2" type="ORF">ABG768_027755</name>
</gene>
<reference evidence="2 3" key="1">
    <citation type="submission" date="2024-05" db="EMBL/GenBank/DDBJ databases">
        <title>A high-quality chromosomal-level genome assembly of Topmouth culter (Culter alburnus).</title>
        <authorList>
            <person name="Zhao H."/>
        </authorList>
    </citation>
    <scope>NUCLEOTIDE SEQUENCE [LARGE SCALE GENOMIC DNA]</scope>
    <source>
        <strain evidence="2">CATC2023</strain>
        <tissue evidence="2">Muscle</tissue>
    </source>
</reference>
<accession>A0AAW2A7M7</accession>
<evidence type="ECO:0000313" key="2">
    <source>
        <dbReference type="EMBL" id="KAK9969594.1"/>
    </source>
</evidence>